<protein>
    <submittedName>
        <fullName evidence="1">Uncharacterized protein</fullName>
    </submittedName>
</protein>
<reference evidence="1" key="1">
    <citation type="submission" date="2021-02" db="EMBL/GenBank/DDBJ databases">
        <authorList>
            <person name="Nowell W R."/>
        </authorList>
    </citation>
    <scope>NUCLEOTIDE SEQUENCE</scope>
</reference>
<feature type="non-terminal residue" evidence="1">
    <location>
        <position position="1"/>
    </location>
</feature>
<proteinExistence type="predicted"/>
<gene>
    <name evidence="1" type="ORF">SMN809_LOCUS83069</name>
</gene>
<accession>A0A8S3JWI4</accession>
<name>A0A8S3JWI4_9BILA</name>
<evidence type="ECO:0000313" key="2">
    <source>
        <dbReference type="Proteomes" id="UP000676336"/>
    </source>
</evidence>
<dbReference type="Proteomes" id="UP000676336">
    <property type="component" value="Unassembled WGS sequence"/>
</dbReference>
<evidence type="ECO:0000313" key="1">
    <source>
        <dbReference type="EMBL" id="CAF5222926.1"/>
    </source>
</evidence>
<dbReference type="AlphaFoldDB" id="A0A8S3JWI4"/>
<sequence>FINTLNFTTASSITDVEFDRFCTHILPQTHHYMKKLILEPTSMERILLLSDYTNLTYLEIFNFEEESTHYFIDNSVLGHIFKHKMTDLILHNNDDYTTPRLLITYNNDLYAHIFFAF</sequence>
<organism evidence="1 2">
    <name type="scientific">Rotaria magnacalcarata</name>
    <dbReference type="NCBI Taxonomy" id="392030"/>
    <lineage>
        <taxon>Eukaryota</taxon>
        <taxon>Metazoa</taxon>
        <taxon>Spiralia</taxon>
        <taxon>Gnathifera</taxon>
        <taxon>Rotifera</taxon>
        <taxon>Eurotatoria</taxon>
        <taxon>Bdelloidea</taxon>
        <taxon>Philodinida</taxon>
        <taxon>Philodinidae</taxon>
        <taxon>Rotaria</taxon>
    </lineage>
</organism>
<comment type="caution">
    <text evidence="1">The sequence shown here is derived from an EMBL/GenBank/DDBJ whole genome shotgun (WGS) entry which is preliminary data.</text>
</comment>
<dbReference type="EMBL" id="CAJOBI010354060">
    <property type="protein sequence ID" value="CAF5222926.1"/>
    <property type="molecule type" value="Genomic_DNA"/>
</dbReference>